<reference evidence="8 9" key="1">
    <citation type="submission" date="2019-02" db="EMBL/GenBank/DDBJ databases">
        <title>Corallincola luteus sp. nov., a marine bacterium isolated from surface sediment of Bohai Sea in China.</title>
        <authorList>
            <person name="Ren Q."/>
        </authorList>
    </citation>
    <scope>NUCLEOTIDE SEQUENCE [LARGE SCALE GENOMIC DNA]</scope>
    <source>
        <strain evidence="8 9">DASS28</strain>
    </source>
</reference>
<evidence type="ECO:0000256" key="5">
    <source>
        <dbReference type="ARBA" id="ARBA00023136"/>
    </source>
</evidence>
<dbReference type="EMBL" id="SJXE01000004">
    <property type="protein sequence ID" value="TCI03287.1"/>
    <property type="molecule type" value="Genomic_DNA"/>
</dbReference>
<evidence type="ECO:0000313" key="9">
    <source>
        <dbReference type="Proteomes" id="UP000292554"/>
    </source>
</evidence>
<protein>
    <submittedName>
        <fullName evidence="8">Glycosyltransferase family 2 protein</fullName>
    </submittedName>
</protein>
<dbReference type="Pfam" id="PF00535">
    <property type="entry name" value="Glycos_transf_2"/>
    <property type="match status" value="1"/>
</dbReference>
<keyword evidence="4" id="KW-0808">Transferase</keyword>
<evidence type="ECO:0000256" key="6">
    <source>
        <dbReference type="ARBA" id="ARBA00023315"/>
    </source>
</evidence>
<evidence type="ECO:0000313" key="8">
    <source>
        <dbReference type="EMBL" id="TCI03287.1"/>
    </source>
</evidence>
<feature type="domain" description="Glycosyltransferase 2-like" evidence="7">
    <location>
        <begin position="7"/>
        <end position="135"/>
    </location>
</feature>
<evidence type="ECO:0000259" key="7">
    <source>
        <dbReference type="Pfam" id="PF00535"/>
    </source>
</evidence>
<dbReference type="CDD" id="cd04179">
    <property type="entry name" value="DPM_DPG-synthase_like"/>
    <property type="match status" value="1"/>
</dbReference>
<keyword evidence="5" id="KW-0472">Membrane</keyword>
<comment type="caution">
    <text evidence="8">The sequence shown here is derived from an EMBL/GenBank/DDBJ whole genome shotgun (WGS) entry which is preliminary data.</text>
</comment>
<accession>A0ABY2AKC8</accession>
<organism evidence="8 9">
    <name type="scientific">Corallincola luteus</name>
    <dbReference type="NCBI Taxonomy" id="1775177"/>
    <lineage>
        <taxon>Bacteria</taxon>
        <taxon>Pseudomonadati</taxon>
        <taxon>Pseudomonadota</taxon>
        <taxon>Gammaproteobacteria</taxon>
        <taxon>Alteromonadales</taxon>
        <taxon>Psychromonadaceae</taxon>
        <taxon>Corallincola</taxon>
    </lineage>
</organism>
<dbReference type="Proteomes" id="UP000292554">
    <property type="component" value="Unassembled WGS sequence"/>
</dbReference>
<evidence type="ECO:0000256" key="1">
    <source>
        <dbReference type="ARBA" id="ARBA00004533"/>
    </source>
</evidence>
<evidence type="ECO:0000256" key="2">
    <source>
        <dbReference type="ARBA" id="ARBA00022475"/>
    </source>
</evidence>
<dbReference type="PANTHER" id="PTHR10859:SF91">
    <property type="entry name" value="DOLICHYL-PHOSPHATE BETA-GLUCOSYLTRANSFERASE"/>
    <property type="match status" value="1"/>
</dbReference>
<dbReference type="PANTHER" id="PTHR10859">
    <property type="entry name" value="GLYCOSYL TRANSFERASE"/>
    <property type="match status" value="1"/>
</dbReference>
<dbReference type="CDD" id="cd07984">
    <property type="entry name" value="LPLAT_LABLAT-like"/>
    <property type="match status" value="1"/>
</dbReference>
<comment type="subcellular location">
    <subcellularLocation>
        <location evidence="1">Cell inner membrane</location>
    </subcellularLocation>
</comment>
<dbReference type="Gene3D" id="3.90.550.10">
    <property type="entry name" value="Spore Coat Polysaccharide Biosynthesis Protein SpsA, Chain A"/>
    <property type="match status" value="1"/>
</dbReference>
<keyword evidence="6" id="KW-0012">Acyltransferase</keyword>
<keyword evidence="2" id="KW-1003">Cell membrane</keyword>
<dbReference type="InterPro" id="IPR004960">
    <property type="entry name" value="LipA_acyltrans"/>
</dbReference>
<evidence type="ECO:0000256" key="3">
    <source>
        <dbReference type="ARBA" id="ARBA00022519"/>
    </source>
</evidence>
<sequence>MVNYSPCIIIPIYNHGSTIGATVSSLLTYNLPILIVDDGSDASTHEILDTLATQNTLVSVDHLPSNLGKGGAVMAGIRKAAKLGYSHAIQVDADGQHDLNDLTKLVKLAHENPNALVSGQPEYDESVPTHRYIARYITHVWVWIETLSFSIKDSMCGFRAYPIKPCVEVLDSANLGQRMDFDPEIMVRLYWHGVQIITMPTKVIYPKDGVSHFRGLEDNLRISWMHTRLFFGMLKRLPFLVFRKRKAHWSDTPERGGVRLMLALYHSYRLLGRPVFSLLLKFVMLYYVATSSEVRFVCKKYWSHVLRFSRTGTSSKPGWRQTYKHLLSFGEAMLDKLAVWAGDITIDDLDITGENALRNALKHGKGAILFVSHFGNIEVCRALGRKVPEITKINALVFNTHAQKFNKVLKHINAEADFNLIHLDEIGIDTSIQLKDMVDNGEIIVIAADRTPVGARNRITQAEFLGQKASFSQGPFILASILQCPTFTMFCARNGKRFEVGFKPFSDQIVLPRKTRDEALGRYVTQYSEALESWVVRYPEQWFNFFDFWQAPETSEKRSK</sequence>
<dbReference type="Pfam" id="PF03279">
    <property type="entry name" value="Lip_A_acyltrans"/>
    <property type="match status" value="1"/>
</dbReference>
<dbReference type="InterPro" id="IPR001173">
    <property type="entry name" value="Glyco_trans_2-like"/>
</dbReference>
<keyword evidence="3" id="KW-0997">Cell inner membrane</keyword>
<dbReference type="SUPFAM" id="SSF53448">
    <property type="entry name" value="Nucleotide-diphospho-sugar transferases"/>
    <property type="match status" value="1"/>
</dbReference>
<dbReference type="InterPro" id="IPR029044">
    <property type="entry name" value="Nucleotide-diphossugar_trans"/>
</dbReference>
<gene>
    <name evidence="8" type="ORF">EZV61_10435</name>
</gene>
<proteinExistence type="predicted"/>
<evidence type="ECO:0000256" key="4">
    <source>
        <dbReference type="ARBA" id="ARBA00022679"/>
    </source>
</evidence>
<name>A0ABY2AKC8_9GAMM</name>
<keyword evidence="9" id="KW-1185">Reference proteome</keyword>